<evidence type="ECO:0000313" key="2">
    <source>
        <dbReference type="Proteomes" id="UP001056778"/>
    </source>
</evidence>
<accession>A0ACB9SQN1</accession>
<protein>
    <submittedName>
        <fullName evidence="1">Eukaryotic translation initiation factor 4b/4h</fullName>
    </submittedName>
</protein>
<keyword evidence="2" id="KW-1185">Reference proteome</keyword>
<name>A0ACB9SQN1_HOLOL</name>
<dbReference type="EMBL" id="CM043023">
    <property type="protein sequence ID" value="KAI4454460.1"/>
    <property type="molecule type" value="Genomic_DNA"/>
</dbReference>
<dbReference type="Proteomes" id="UP001056778">
    <property type="component" value="Chromosome 9"/>
</dbReference>
<proteinExistence type="predicted"/>
<evidence type="ECO:0000313" key="1">
    <source>
        <dbReference type="EMBL" id="KAI4454460.1"/>
    </source>
</evidence>
<reference evidence="1" key="1">
    <citation type="submission" date="2022-04" db="EMBL/GenBank/DDBJ databases">
        <title>Chromosome-scale genome assembly of Holotrichia oblita Faldermann.</title>
        <authorList>
            <person name="Rongchong L."/>
        </authorList>
    </citation>
    <scope>NUCLEOTIDE SEQUENCE</scope>
    <source>
        <strain evidence="1">81SQS9</strain>
    </source>
</reference>
<comment type="caution">
    <text evidence="1">The sequence shown here is derived from an EMBL/GenBank/DDBJ whole genome shotgun (WGS) entry which is preliminary data.</text>
</comment>
<keyword evidence="1" id="KW-0396">Initiation factor</keyword>
<gene>
    <name evidence="1" type="ORF">MML48_9g00001488</name>
</gene>
<sequence>MAGRGGYNDRDNRDFGGGGRRGGRKPFPTEPPYTAFVGNLPNGTIQQDIFDLFDEMKVRSVRLVYDKETDDFKGFCYVEFDTLKDLEDAVALDSKVEVDKRIVKIDVADGKRNDRGGGFERGRGRGGFRGGRSGEGGHKNYGGDEFEGRRGAGGGRGGYGDVLNECFMHSHLNIIDRDRGGHRGNYGNFGEDTHNWNNRGGGPGGNRNPGFSGGRARQERRPFTDEMPNPPADTSGRPKLVLQPRTVTAPVNALAETSQSSRIFGGAKPREEKLDKL</sequence>
<organism evidence="1 2">
    <name type="scientific">Holotrichia oblita</name>
    <name type="common">Chafer beetle</name>
    <dbReference type="NCBI Taxonomy" id="644536"/>
    <lineage>
        <taxon>Eukaryota</taxon>
        <taxon>Metazoa</taxon>
        <taxon>Ecdysozoa</taxon>
        <taxon>Arthropoda</taxon>
        <taxon>Hexapoda</taxon>
        <taxon>Insecta</taxon>
        <taxon>Pterygota</taxon>
        <taxon>Neoptera</taxon>
        <taxon>Endopterygota</taxon>
        <taxon>Coleoptera</taxon>
        <taxon>Polyphaga</taxon>
        <taxon>Scarabaeiformia</taxon>
        <taxon>Scarabaeidae</taxon>
        <taxon>Melolonthinae</taxon>
        <taxon>Holotrichia</taxon>
    </lineage>
</organism>
<keyword evidence="1" id="KW-0648">Protein biosynthesis</keyword>